<dbReference type="InterPro" id="IPR007816">
    <property type="entry name" value="ResB-like_domain"/>
</dbReference>
<keyword evidence="5 6" id="KW-0472">Membrane</keyword>
<sequence length="453" mass="50680">MFEKTLKYLRSLRFTIVLIALLGAILAIGLWVPQQSLLKDIYFDWKAQSPRLVAFLDFFQLTSVYTSWLTVTLWALFFLNLTLVMWQRIPLILKRIEMPASRIVDPETGGGFVFRAAYAVPEGTDGSSMVTALEKRGFAMVSNDSGFYAVKNRLSPIASALFHLSFFLILLGGLVSFYTEFIGFVDLAVGEPFGGTLAQYNARPTPKLPKVGSLPEVAFTVTSVEPHVVRNTPTGITVKVKEKTGAEHVVDINKPLNTAHSSFVFKHLGVAPLFVLKDPAGREVGGNYFKLDVVGGKTDTFRLGDLIFTARYYPDYEFKDGKHRTKSQEFNNPTFFLVAERDGKKVAEGTVPVLGGLNLAGGYRIEMKECPFWVRFYVIKQRGLSLVYLGFAIASIAVIWRLMFYRRELVGAFREKDGRRCLVVAGKSEYYKKLAEDEFARMCGELFGPPLAG</sequence>
<dbReference type="Pfam" id="PF05140">
    <property type="entry name" value="ResB"/>
    <property type="match status" value="1"/>
</dbReference>
<accession>A0A6V8ML57</accession>
<keyword evidence="4 6" id="KW-1133">Transmembrane helix</keyword>
<gene>
    <name evidence="8" type="ORF">GMST_30530</name>
</gene>
<comment type="caution">
    <text evidence="8">The sequence shown here is derived from an EMBL/GenBank/DDBJ whole genome shotgun (WGS) entry which is preliminary data.</text>
</comment>
<evidence type="ECO:0000256" key="1">
    <source>
        <dbReference type="ARBA" id="ARBA00004141"/>
    </source>
</evidence>
<organism evidence="8 9">
    <name type="scientific">Geomonas silvestris</name>
    <dbReference type="NCBI Taxonomy" id="2740184"/>
    <lineage>
        <taxon>Bacteria</taxon>
        <taxon>Pseudomonadati</taxon>
        <taxon>Thermodesulfobacteriota</taxon>
        <taxon>Desulfuromonadia</taxon>
        <taxon>Geobacterales</taxon>
        <taxon>Geobacteraceae</taxon>
        <taxon>Geomonas</taxon>
    </lineage>
</organism>
<dbReference type="GO" id="GO:0016020">
    <property type="term" value="C:membrane"/>
    <property type="evidence" value="ECO:0007669"/>
    <property type="project" value="UniProtKB-SubCell"/>
</dbReference>
<dbReference type="Proteomes" id="UP000556026">
    <property type="component" value="Unassembled WGS sequence"/>
</dbReference>
<dbReference type="PANTHER" id="PTHR31566">
    <property type="entry name" value="CYTOCHROME C BIOGENESIS PROTEIN CCS1, CHLOROPLASTIC"/>
    <property type="match status" value="1"/>
</dbReference>
<proteinExistence type="predicted"/>
<name>A0A6V8ML57_9BACT</name>
<keyword evidence="2 6" id="KW-0812">Transmembrane</keyword>
<feature type="transmembrane region" description="Helical" evidence="6">
    <location>
        <begin position="157"/>
        <end position="178"/>
    </location>
</feature>
<feature type="transmembrane region" description="Helical" evidence="6">
    <location>
        <begin position="385"/>
        <end position="404"/>
    </location>
</feature>
<dbReference type="RefSeq" id="WP_183355543.1">
    <property type="nucleotide sequence ID" value="NZ_BLXX01000010.1"/>
</dbReference>
<dbReference type="InterPro" id="IPR023494">
    <property type="entry name" value="Cyt_c_bgen_Ccs1/CcsB/ResB"/>
</dbReference>
<dbReference type="EMBL" id="BLXX01000010">
    <property type="protein sequence ID" value="GFO60728.1"/>
    <property type="molecule type" value="Genomic_DNA"/>
</dbReference>
<evidence type="ECO:0000256" key="3">
    <source>
        <dbReference type="ARBA" id="ARBA00022748"/>
    </source>
</evidence>
<dbReference type="GO" id="GO:0017004">
    <property type="term" value="P:cytochrome complex assembly"/>
    <property type="evidence" value="ECO:0007669"/>
    <property type="project" value="UniProtKB-KW"/>
</dbReference>
<feature type="domain" description="ResB-like" evidence="7">
    <location>
        <begin position="12"/>
        <end position="439"/>
    </location>
</feature>
<evidence type="ECO:0000256" key="6">
    <source>
        <dbReference type="SAM" id="Phobius"/>
    </source>
</evidence>
<dbReference type="AlphaFoldDB" id="A0A6V8ML57"/>
<evidence type="ECO:0000259" key="7">
    <source>
        <dbReference type="Pfam" id="PF05140"/>
    </source>
</evidence>
<evidence type="ECO:0000313" key="8">
    <source>
        <dbReference type="EMBL" id="GFO60728.1"/>
    </source>
</evidence>
<keyword evidence="9" id="KW-1185">Reference proteome</keyword>
<reference evidence="9" key="1">
    <citation type="submission" date="2020-06" db="EMBL/GenBank/DDBJ databases">
        <title>Draft genomic sequence of Geomonas sp. Red330.</title>
        <authorList>
            <person name="Itoh H."/>
            <person name="Zhenxing X."/>
            <person name="Ushijima N."/>
            <person name="Masuda Y."/>
            <person name="Shiratori Y."/>
            <person name="Senoo K."/>
        </authorList>
    </citation>
    <scope>NUCLEOTIDE SEQUENCE [LARGE SCALE GENOMIC DNA]</scope>
    <source>
        <strain evidence="9">Red330</strain>
    </source>
</reference>
<comment type="subcellular location">
    <subcellularLocation>
        <location evidence="1">Membrane</location>
        <topology evidence="1">Multi-pass membrane protein</topology>
    </subcellularLocation>
</comment>
<evidence type="ECO:0000256" key="2">
    <source>
        <dbReference type="ARBA" id="ARBA00022692"/>
    </source>
</evidence>
<protein>
    <recommendedName>
        <fullName evidence="7">ResB-like domain-containing protein</fullName>
    </recommendedName>
</protein>
<evidence type="ECO:0000256" key="4">
    <source>
        <dbReference type="ARBA" id="ARBA00022989"/>
    </source>
</evidence>
<feature type="transmembrane region" description="Helical" evidence="6">
    <location>
        <begin position="12"/>
        <end position="32"/>
    </location>
</feature>
<feature type="transmembrane region" description="Helical" evidence="6">
    <location>
        <begin position="65"/>
        <end position="86"/>
    </location>
</feature>
<keyword evidence="3" id="KW-0201">Cytochrome c-type biogenesis</keyword>
<evidence type="ECO:0000256" key="5">
    <source>
        <dbReference type="ARBA" id="ARBA00023136"/>
    </source>
</evidence>
<evidence type="ECO:0000313" key="9">
    <source>
        <dbReference type="Proteomes" id="UP000556026"/>
    </source>
</evidence>